<dbReference type="EMBL" id="LHPG02000002">
    <property type="protein sequence ID" value="PRW60757.1"/>
    <property type="molecule type" value="Genomic_DNA"/>
</dbReference>
<evidence type="ECO:0000313" key="2">
    <source>
        <dbReference type="Proteomes" id="UP000239899"/>
    </source>
</evidence>
<dbReference type="GO" id="GO:0008237">
    <property type="term" value="F:metallopeptidase activity"/>
    <property type="evidence" value="ECO:0007669"/>
    <property type="project" value="UniProtKB-KW"/>
</dbReference>
<reference evidence="1 2" key="1">
    <citation type="journal article" date="2018" name="Plant J.">
        <title>Genome sequences of Chlorella sorokiniana UTEX 1602 and Micractinium conductrix SAG 241.80: implications to maltose excretion by a green alga.</title>
        <authorList>
            <person name="Arriola M.B."/>
            <person name="Velmurugan N."/>
            <person name="Zhang Y."/>
            <person name="Plunkett M.H."/>
            <person name="Hondzo H."/>
            <person name="Barney B.M."/>
        </authorList>
    </citation>
    <scope>NUCLEOTIDE SEQUENCE [LARGE SCALE GENOMIC DNA]</scope>
    <source>
        <strain evidence="2">UTEX 1602</strain>
    </source>
</reference>
<proteinExistence type="predicted"/>
<dbReference type="GO" id="GO:0006508">
    <property type="term" value="P:proteolysis"/>
    <property type="evidence" value="ECO:0007669"/>
    <property type="project" value="UniProtKB-KW"/>
</dbReference>
<keyword evidence="2" id="KW-1185">Reference proteome</keyword>
<organism evidence="1 2">
    <name type="scientific">Chlorella sorokiniana</name>
    <name type="common">Freshwater green alga</name>
    <dbReference type="NCBI Taxonomy" id="3076"/>
    <lineage>
        <taxon>Eukaryota</taxon>
        <taxon>Viridiplantae</taxon>
        <taxon>Chlorophyta</taxon>
        <taxon>core chlorophytes</taxon>
        <taxon>Trebouxiophyceae</taxon>
        <taxon>Chlorellales</taxon>
        <taxon>Chlorellaceae</taxon>
        <taxon>Chlorella clade</taxon>
        <taxon>Chlorella</taxon>
    </lineage>
</organism>
<sequence length="183" mass="20090">MNERYLRWDASAQRQLIMIWVAQQLDVTMAELEERVAELALLLPDLYSKLDKLQAKLVLALVRDLPTTTQRILALREALPSLNLSALLAQYPWMLVKLTAEDVQAALARLAAALGPQVNVERLVEAEPMFLLADIDAVLGELQRLMPGKDPVAVLLADPSGCLDMQSAGLKASLEIDDGIHAA</sequence>
<keyword evidence="1" id="KW-0378">Hydrolase</keyword>
<dbReference type="Proteomes" id="UP000239899">
    <property type="component" value="Unassembled WGS sequence"/>
</dbReference>
<accession>A0A2P6U369</accession>
<name>A0A2P6U369_CHLSO</name>
<comment type="caution">
    <text evidence="1">The sequence shown here is derived from an EMBL/GenBank/DDBJ whole genome shotgun (WGS) entry which is preliminary data.</text>
</comment>
<dbReference type="OrthoDB" id="528365at2759"/>
<dbReference type="AlphaFoldDB" id="A0A2P6U369"/>
<keyword evidence="1" id="KW-0645">Protease</keyword>
<gene>
    <name evidence="1" type="ORF">C2E21_1163</name>
</gene>
<evidence type="ECO:0000313" key="1">
    <source>
        <dbReference type="EMBL" id="PRW60757.1"/>
    </source>
</evidence>
<protein>
    <submittedName>
        <fullName evidence="1">ATP-dependent zinc metalloprotease FTSH mitochondrial</fullName>
    </submittedName>
</protein>
<keyword evidence="1" id="KW-0482">Metalloprotease</keyword>